<dbReference type="EC" id="3.1.26.4" evidence="2"/>
<evidence type="ECO:0000256" key="2">
    <source>
        <dbReference type="ARBA" id="ARBA00012180"/>
    </source>
</evidence>
<proteinExistence type="inferred from homology"/>
<dbReference type="InterPro" id="IPR041577">
    <property type="entry name" value="RT_RNaseH_2"/>
</dbReference>
<name>A0ABD0MNM3_CIRMR</name>
<evidence type="ECO:0000313" key="6">
    <source>
        <dbReference type="Proteomes" id="UP001529510"/>
    </source>
</evidence>
<gene>
    <name evidence="5" type="ORF">M9458_053986</name>
</gene>
<dbReference type="CDD" id="cd01647">
    <property type="entry name" value="RT_LTR"/>
    <property type="match status" value="1"/>
</dbReference>
<evidence type="ECO:0000259" key="4">
    <source>
        <dbReference type="Pfam" id="PF17919"/>
    </source>
</evidence>
<dbReference type="Pfam" id="PF17919">
    <property type="entry name" value="RT_RNaseH_2"/>
    <property type="match status" value="1"/>
</dbReference>
<reference evidence="5 6" key="1">
    <citation type="submission" date="2024-05" db="EMBL/GenBank/DDBJ databases">
        <title>Genome sequencing and assembly of Indian major carp, Cirrhinus mrigala (Hamilton, 1822).</title>
        <authorList>
            <person name="Mohindra V."/>
            <person name="Chowdhury L.M."/>
            <person name="Lal K."/>
            <person name="Jena J.K."/>
        </authorList>
    </citation>
    <scope>NUCLEOTIDE SEQUENCE [LARGE SCALE GENOMIC DNA]</scope>
    <source>
        <strain evidence="5">CM1030</strain>
        <tissue evidence="5">Blood</tissue>
    </source>
</reference>
<keyword evidence="6" id="KW-1185">Reference proteome</keyword>
<dbReference type="PANTHER" id="PTHR33064">
    <property type="entry name" value="POL PROTEIN"/>
    <property type="match status" value="1"/>
</dbReference>
<evidence type="ECO:0000259" key="3">
    <source>
        <dbReference type="Pfam" id="PF00078"/>
    </source>
</evidence>
<organism evidence="5 6">
    <name type="scientific">Cirrhinus mrigala</name>
    <name type="common">Mrigala</name>
    <dbReference type="NCBI Taxonomy" id="683832"/>
    <lineage>
        <taxon>Eukaryota</taxon>
        <taxon>Metazoa</taxon>
        <taxon>Chordata</taxon>
        <taxon>Craniata</taxon>
        <taxon>Vertebrata</taxon>
        <taxon>Euteleostomi</taxon>
        <taxon>Actinopterygii</taxon>
        <taxon>Neopterygii</taxon>
        <taxon>Teleostei</taxon>
        <taxon>Ostariophysi</taxon>
        <taxon>Cypriniformes</taxon>
        <taxon>Cyprinidae</taxon>
        <taxon>Labeoninae</taxon>
        <taxon>Labeonini</taxon>
        <taxon>Cirrhinus</taxon>
    </lineage>
</organism>
<dbReference type="AlphaFoldDB" id="A0ABD0MNM3"/>
<comment type="caution">
    <text evidence="5">The sequence shown here is derived from an EMBL/GenBank/DDBJ whole genome shotgun (WGS) entry which is preliminary data.</text>
</comment>
<evidence type="ECO:0000256" key="1">
    <source>
        <dbReference type="ARBA" id="ARBA00010879"/>
    </source>
</evidence>
<dbReference type="PANTHER" id="PTHR33064:SF37">
    <property type="entry name" value="RIBONUCLEASE H"/>
    <property type="match status" value="1"/>
</dbReference>
<dbReference type="Proteomes" id="UP001529510">
    <property type="component" value="Unassembled WGS sequence"/>
</dbReference>
<comment type="similarity">
    <text evidence="1">Belongs to the beta type-B retroviral polymerase family. HERV class-II K(HML-2) pol subfamily.</text>
</comment>
<feature type="non-terminal residue" evidence="5">
    <location>
        <position position="1"/>
    </location>
</feature>
<dbReference type="Pfam" id="PF00078">
    <property type="entry name" value="RVT_1"/>
    <property type="match status" value="1"/>
</dbReference>
<dbReference type="FunFam" id="3.30.70.270:FF:000020">
    <property type="entry name" value="Transposon Tf2-6 polyprotein-like Protein"/>
    <property type="match status" value="1"/>
</dbReference>
<dbReference type="InterPro" id="IPR051320">
    <property type="entry name" value="Viral_Replic_Matur_Polypro"/>
</dbReference>
<feature type="domain" description="Reverse transcriptase/retrotransposon-derived protein RNase H-like" evidence="4">
    <location>
        <begin position="209"/>
        <end position="296"/>
    </location>
</feature>
<accession>A0ABD0MNM3</accession>
<dbReference type="InterPro" id="IPR043128">
    <property type="entry name" value="Rev_trsase/Diguanyl_cyclase"/>
</dbReference>
<protein>
    <recommendedName>
        <fullName evidence="2">ribonuclease H</fullName>
        <ecNumber evidence="2">3.1.26.4</ecNumber>
    </recommendedName>
</protein>
<evidence type="ECO:0000313" key="5">
    <source>
        <dbReference type="EMBL" id="KAL0150682.1"/>
    </source>
</evidence>
<dbReference type="Gene3D" id="3.10.10.10">
    <property type="entry name" value="HIV Type 1 Reverse Transcriptase, subunit A, domain 1"/>
    <property type="match status" value="1"/>
</dbReference>
<dbReference type="InterPro" id="IPR000477">
    <property type="entry name" value="RT_dom"/>
</dbReference>
<dbReference type="SUPFAM" id="SSF56672">
    <property type="entry name" value="DNA/RNA polymerases"/>
    <property type="match status" value="1"/>
</dbReference>
<dbReference type="Gene3D" id="3.30.70.270">
    <property type="match status" value="2"/>
</dbReference>
<dbReference type="InterPro" id="IPR043502">
    <property type="entry name" value="DNA/RNA_pol_sf"/>
</dbReference>
<sequence length="349" mass="38974">SIPPRCKLYYLSAPEREALEKYLADSLAAGTTVPSTSPTSLYRLSWAERDNREESEGDEWKTSFNTALGHFDYWVLPFGLVNAPAVFQALVNDVLRDMLNIFIFVYLDDILIFSFNMLENRLFVKAEKCVFHASSVTFLGSVVSADDISVDSAKVHAVTDWPIPDSRTALQRFLGFANFYCCYSISIRNFSQVAARLTALTSTKSRFMWSETAQEAFDHLKKLFTSAPILITPDTSKQFIVKVDVFNVGVGVVLSQLSHLDDRVHPCAFFSHRLSQAERSYDVGNRELLAIQLALEDGPSSETILPSGRVVGVVTWGIARLCSTPVPSMCLKLWIIYVSALDQALSVRV</sequence>
<dbReference type="GO" id="GO:0004523">
    <property type="term" value="F:RNA-DNA hybrid ribonuclease activity"/>
    <property type="evidence" value="ECO:0007669"/>
    <property type="project" value="UniProtKB-EC"/>
</dbReference>
<feature type="domain" description="Reverse transcriptase" evidence="3">
    <location>
        <begin position="65"/>
        <end position="114"/>
    </location>
</feature>
<dbReference type="EMBL" id="JAMKFB020000280">
    <property type="protein sequence ID" value="KAL0150682.1"/>
    <property type="molecule type" value="Genomic_DNA"/>
</dbReference>